<dbReference type="InterPro" id="IPR036514">
    <property type="entry name" value="SGNH_hydro_sf"/>
</dbReference>
<dbReference type="InterPro" id="IPR013830">
    <property type="entry name" value="SGNH_hydro"/>
</dbReference>
<protein>
    <recommendedName>
        <fullName evidence="2">SGNH hydrolase-type esterase domain-containing protein</fullName>
    </recommendedName>
</protein>
<keyword evidence="4" id="KW-1185">Reference proteome</keyword>
<evidence type="ECO:0000313" key="4">
    <source>
        <dbReference type="Proteomes" id="UP001500121"/>
    </source>
</evidence>
<organism evidence="3 4">
    <name type="scientific">Amnibacterium soli</name>
    <dbReference type="NCBI Taxonomy" id="1282736"/>
    <lineage>
        <taxon>Bacteria</taxon>
        <taxon>Bacillati</taxon>
        <taxon>Actinomycetota</taxon>
        <taxon>Actinomycetes</taxon>
        <taxon>Micrococcales</taxon>
        <taxon>Microbacteriaceae</taxon>
        <taxon>Amnibacterium</taxon>
    </lineage>
</organism>
<comment type="caution">
    <text evidence="3">The sequence shown here is derived from an EMBL/GenBank/DDBJ whole genome shotgun (WGS) entry which is preliminary data.</text>
</comment>
<accession>A0ABP8Z3I3</accession>
<dbReference type="Pfam" id="PF13472">
    <property type="entry name" value="Lipase_GDSL_2"/>
    <property type="match status" value="1"/>
</dbReference>
<feature type="domain" description="SGNH hydrolase-type esterase" evidence="2">
    <location>
        <begin position="48"/>
        <end position="213"/>
    </location>
</feature>
<reference evidence="4" key="1">
    <citation type="journal article" date="2019" name="Int. J. Syst. Evol. Microbiol.">
        <title>The Global Catalogue of Microorganisms (GCM) 10K type strain sequencing project: providing services to taxonomists for standard genome sequencing and annotation.</title>
        <authorList>
            <consortium name="The Broad Institute Genomics Platform"/>
            <consortium name="The Broad Institute Genome Sequencing Center for Infectious Disease"/>
            <person name="Wu L."/>
            <person name="Ma J."/>
        </authorList>
    </citation>
    <scope>NUCLEOTIDE SEQUENCE [LARGE SCALE GENOMIC DNA]</scope>
    <source>
        <strain evidence="4">JCM 19015</strain>
    </source>
</reference>
<gene>
    <name evidence="3" type="ORF">GCM10025783_16750</name>
</gene>
<dbReference type="Proteomes" id="UP001500121">
    <property type="component" value="Unassembled WGS sequence"/>
</dbReference>
<dbReference type="EMBL" id="BAABLP010000003">
    <property type="protein sequence ID" value="GAA4745539.1"/>
    <property type="molecule type" value="Genomic_DNA"/>
</dbReference>
<dbReference type="SUPFAM" id="SSF52266">
    <property type="entry name" value="SGNH hydrolase"/>
    <property type="match status" value="1"/>
</dbReference>
<dbReference type="CDD" id="cd00229">
    <property type="entry name" value="SGNH_hydrolase"/>
    <property type="match status" value="1"/>
</dbReference>
<dbReference type="Gene3D" id="3.40.50.1110">
    <property type="entry name" value="SGNH hydrolase"/>
    <property type="match status" value="1"/>
</dbReference>
<sequence length="234" mass="24724">MSLEPRAPPSHTRGMQRRAPTRRTVAVLGAAAVATLLAPDRDVRSLFVLGDSWAAGLHADPARALGQVAAARLHWAVTVDAVSGTGYVTDAGGGAAYADRVARVEPSVRADLVVVQGGSNDRDASQAELAAGARRTLRALGSRFPAAPRVMLGPGPDPEPVTAEQRAVDDVLADVAEAEGVAYISMLRAAWIPSAPTRVLDPRNHHPTIDGQAYLGLRLEQRLRGLYPRLTRSV</sequence>
<feature type="region of interest" description="Disordered" evidence="1">
    <location>
        <begin position="1"/>
        <end position="21"/>
    </location>
</feature>
<evidence type="ECO:0000313" key="3">
    <source>
        <dbReference type="EMBL" id="GAA4745539.1"/>
    </source>
</evidence>
<name>A0ABP8Z3I3_9MICO</name>
<evidence type="ECO:0000259" key="2">
    <source>
        <dbReference type="Pfam" id="PF13472"/>
    </source>
</evidence>
<proteinExistence type="predicted"/>
<evidence type="ECO:0000256" key="1">
    <source>
        <dbReference type="SAM" id="MobiDB-lite"/>
    </source>
</evidence>